<evidence type="ECO:0000313" key="1">
    <source>
        <dbReference type="EMBL" id="JAE29538.1"/>
    </source>
</evidence>
<dbReference type="EMBL" id="GBRH01168358">
    <property type="protein sequence ID" value="JAE29538.1"/>
    <property type="molecule type" value="Transcribed_RNA"/>
</dbReference>
<proteinExistence type="predicted"/>
<accession>A0A0A9H9I0</accession>
<reference evidence="1" key="1">
    <citation type="submission" date="2014-09" db="EMBL/GenBank/DDBJ databases">
        <authorList>
            <person name="Magalhaes I.L.F."/>
            <person name="Oliveira U."/>
            <person name="Santos F.R."/>
            <person name="Vidigal T.H.D.A."/>
            <person name="Brescovit A.D."/>
            <person name="Santos A.J."/>
        </authorList>
    </citation>
    <scope>NUCLEOTIDE SEQUENCE</scope>
    <source>
        <tissue evidence="1">Shoot tissue taken approximately 20 cm above the soil surface</tissue>
    </source>
</reference>
<organism evidence="1">
    <name type="scientific">Arundo donax</name>
    <name type="common">Giant reed</name>
    <name type="synonym">Donax arundinaceus</name>
    <dbReference type="NCBI Taxonomy" id="35708"/>
    <lineage>
        <taxon>Eukaryota</taxon>
        <taxon>Viridiplantae</taxon>
        <taxon>Streptophyta</taxon>
        <taxon>Embryophyta</taxon>
        <taxon>Tracheophyta</taxon>
        <taxon>Spermatophyta</taxon>
        <taxon>Magnoliopsida</taxon>
        <taxon>Liliopsida</taxon>
        <taxon>Poales</taxon>
        <taxon>Poaceae</taxon>
        <taxon>PACMAD clade</taxon>
        <taxon>Arundinoideae</taxon>
        <taxon>Arundineae</taxon>
        <taxon>Arundo</taxon>
    </lineage>
</organism>
<sequence>MATECSGKIASRWRGPRAVASSKQRAAGCHEEAARELGFRDYQVRVRTPLTSVWSRWFVSPRDLCAIRVETLNPIGFILSFDRDIEILAGVEVLQILNIINKQKKST</sequence>
<dbReference type="AlphaFoldDB" id="A0A0A9H9I0"/>
<protein>
    <submittedName>
        <fullName evidence="1">Uncharacterized protein</fullName>
    </submittedName>
</protein>
<reference evidence="1" key="2">
    <citation type="journal article" date="2015" name="Data Brief">
        <title>Shoot transcriptome of the giant reed, Arundo donax.</title>
        <authorList>
            <person name="Barrero R.A."/>
            <person name="Guerrero F.D."/>
            <person name="Moolhuijzen P."/>
            <person name="Goolsby J.A."/>
            <person name="Tidwell J."/>
            <person name="Bellgard S.E."/>
            <person name="Bellgard M.I."/>
        </authorList>
    </citation>
    <scope>NUCLEOTIDE SEQUENCE</scope>
    <source>
        <tissue evidence="1">Shoot tissue taken approximately 20 cm above the soil surface</tissue>
    </source>
</reference>
<name>A0A0A9H9I0_ARUDO</name>